<reference evidence="1 2" key="1">
    <citation type="submission" date="2017-05" db="EMBL/GenBank/DDBJ databases">
        <authorList>
            <person name="Varghese N."/>
            <person name="Submissions S."/>
        </authorList>
    </citation>
    <scope>NUCLEOTIDE SEQUENCE [LARGE SCALE GENOMIC DNA]</scope>
    <source>
        <strain evidence="1 2">DSM 26001</strain>
    </source>
</reference>
<keyword evidence="2" id="KW-1185">Reference proteome</keyword>
<evidence type="ECO:0000313" key="2">
    <source>
        <dbReference type="Proteomes" id="UP001158049"/>
    </source>
</evidence>
<dbReference type="Proteomes" id="UP001158049">
    <property type="component" value="Unassembled WGS sequence"/>
</dbReference>
<evidence type="ECO:0000313" key="1">
    <source>
        <dbReference type="EMBL" id="SMP61023.1"/>
    </source>
</evidence>
<sequence length="64" mass="7297">MSASRVSIDEVRVRSFIYGFTNPEAADQFQTCLLFDPLDDCETKFPPCSRHSICFENDDAEPYA</sequence>
<protein>
    <submittedName>
        <fullName evidence="1">Uncharacterized protein</fullName>
    </submittedName>
</protein>
<dbReference type="RefSeq" id="WP_283442408.1">
    <property type="nucleotide sequence ID" value="NZ_FXUL01000007.1"/>
</dbReference>
<proteinExistence type="predicted"/>
<accession>A0ABY1Q7C7</accession>
<name>A0ABY1Q7C7_9BURK</name>
<comment type="caution">
    <text evidence="1">The sequence shown here is derived from an EMBL/GenBank/DDBJ whole genome shotgun (WGS) entry which is preliminary data.</text>
</comment>
<gene>
    <name evidence="1" type="ORF">SAMN06295970_10782</name>
</gene>
<dbReference type="EMBL" id="FXUL01000007">
    <property type="protein sequence ID" value="SMP61023.1"/>
    <property type="molecule type" value="Genomic_DNA"/>
</dbReference>
<organism evidence="1 2">
    <name type="scientific">Noviherbaspirillum suwonense</name>
    <dbReference type="NCBI Taxonomy" id="1224511"/>
    <lineage>
        <taxon>Bacteria</taxon>
        <taxon>Pseudomonadati</taxon>
        <taxon>Pseudomonadota</taxon>
        <taxon>Betaproteobacteria</taxon>
        <taxon>Burkholderiales</taxon>
        <taxon>Oxalobacteraceae</taxon>
        <taxon>Noviherbaspirillum</taxon>
    </lineage>
</organism>